<name>A0A645HZT2_9ZZZZ</name>
<sequence>MAAAADAETSFDEPVPVYLRDTSFAGAAKLGHGKGYLYPHDFPGHWVKQEYMPPSLKGRRYYTPSDQGQEAKIKENHERRDKLRNGEPLSQETNEDKRD</sequence>
<dbReference type="AlphaFoldDB" id="A0A645HZT2"/>
<dbReference type="Pfam" id="PF12002">
    <property type="entry name" value="MgsA_C"/>
    <property type="match status" value="1"/>
</dbReference>
<dbReference type="GO" id="GO:0003677">
    <property type="term" value="F:DNA binding"/>
    <property type="evidence" value="ECO:0007669"/>
    <property type="project" value="InterPro"/>
</dbReference>
<comment type="caution">
    <text evidence="3">The sequence shown here is derived from an EMBL/GenBank/DDBJ whole genome shotgun (WGS) entry which is preliminary data.</text>
</comment>
<evidence type="ECO:0000256" key="1">
    <source>
        <dbReference type="SAM" id="MobiDB-lite"/>
    </source>
</evidence>
<dbReference type="EMBL" id="VSSQ01103707">
    <property type="protein sequence ID" value="MPN44527.1"/>
    <property type="molecule type" value="Genomic_DNA"/>
</dbReference>
<dbReference type="InterPro" id="IPR008921">
    <property type="entry name" value="DNA_pol3_clamp-load_cplx_C"/>
</dbReference>
<feature type="region of interest" description="Disordered" evidence="1">
    <location>
        <begin position="56"/>
        <end position="99"/>
    </location>
</feature>
<feature type="domain" description="MgsA AAA+ ATPase C-terminal" evidence="2">
    <location>
        <begin position="2"/>
        <end position="79"/>
    </location>
</feature>
<evidence type="ECO:0000313" key="3">
    <source>
        <dbReference type="EMBL" id="MPN44527.1"/>
    </source>
</evidence>
<dbReference type="InterPro" id="IPR051314">
    <property type="entry name" value="AAA_ATPase_RarA/MGS1/WRNIP1"/>
</dbReference>
<gene>
    <name evidence="3" type="ORF">SDC9_192092</name>
</gene>
<evidence type="ECO:0000259" key="2">
    <source>
        <dbReference type="Pfam" id="PF12002"/>
    </source>
</evidence>
<dbReference type="SUPFAM" id="SSF48019">
    <property type="entry name" value="post-AAA+ oligomerization domain-like"/>
    <property type="match status" value="1"/>
</dbReference>
<dbReference type="GO" id="GO:0006261">
    <property type="term" value="P:DNA-templated DNA replication"/>
    <property type="evidence" value="ECO:0007669"/>
    <property type="project" value="TreeGrafter"/>
</dbReference>
<proteinExistence type="predicted"/>
<protein>
    <recommendedName>
        <fullName evidence="2">MgsA AAA+ ATPase C-terminal domain-containing protein</fullName>
    </recommendedName>
</protein>
<reference evidence="3" key="1">
    <citation type="submission" date="2019-08" db="EMBL/GenBank/DDBJ databases">
        <authorList>
            <person name="Kucharzyk K."/>
            <person name="Murdoch R.W."/>
            <person name="Higgins S."/>
            <person name="Loffler F."/>
        </authorList>
    </citation>
    <scope>NUCLEOTIDE SEQUENCE</scope>
</reference>
<dbReference type="InterPro" id="IPR021886">
    <property type="entry name" value="MgsA_C"/>
</dbReference>
<accession>A0A645HZT2</accession>
<dbReference type="Gene3D" id="1.10.3710.10">
    <property type="entry name" value="DNA polymerase III clamp loader subunits, C-terminal domain"/>
    <property type="match status" value="1"/>
</dbReference>
<dbReference type="GO" id="GO:0017116">
    <property type="term" value="F:single-stranded DNA helicase activity"/>
    <property type="evidence" value="ECO:0007669"/>
    <property type="project" value="TreeGrafter"/>
</dbReference>
<dbReference type="GO" id="GO:0008047">
    <property type="term" value="F:enzyme activator activity"/>
    <property type="evidence" value="ECO:0007669"/>
    <property type="project" value="TreeGrafter"/>
</dbReference>
<organism evidence="3">
    <name type="scientific">bioreactor metagenome</name>
    <dbReference type="NCBI Taxonomy" id="1076179"/>
    <lineage>
        <taxon>unclassified sequences</taxon>
        <taxon>metagenomes</taxon>
        <taxon>ecological metagenomes</taxon>
    </lineage>
</organism>
<dbReference type="GO" id="GO:0000731">
    <property type="term" value="P:DNA synthesis involved in DNA repair"/>
    <property type="evidence" value="ECO:0007669"/>
    <property type="project" value="TreeGrafter"/>
</dbReference>
<feature type="compositionally biased region" description="Basic and acidic residues" evidence="1">
    <location>
        <begin position="69"/>
        <end position="85"/>
    </location>
</feature>
<dbReference type="PANTHER" id="PTHR13779">
    <property type="entry name" value="WERNER HELICASE-INTERACTING PROTEIN 1 FAMILY MEMBER"/>
    <property type="match status" value="1"/>
</dbReference>
<dbReference type="PANTHER" id="PTHR13779:SF7">
    <property type="entry name" value="ATPASE WRNIP1"/>
    <property type="match status" value="1"/>
</dbReference>